<gene>
    <name evidence="2" type="ORF">AMTR_s00005p00235820</name>
</gene>
<name>W1PIA9_AMBTC</name>
<dbReference type="EMBL" id="KI393866">
    <property type="protein sequence ID" value="ERN06845.1"/>
    <property type="molecule type" value="Genomic_DNA"/>
</dbReference>
<dbReference type="HOGENOM" id="CLU_175804_0_0_1"/>
<proteinExistence type="predicted"/>
<evidence type="ECO:0000256" key="1">
    <source>
        <dbReference type="SAM" id="MobiDB-lite"/>
    </source>
</evidence>
<organism evidence="2 3">
    <name type="scientific">Amborella trichopoda</name>
    <dbReference type="NCBI Taxonomy" id="13333"/>
    <lineage>
        <taxon>Eukaryota</taxon>
        <taxon>Viridiplantae</taxon>
        <taxon>Streptophyta</taxon>
        <taxon>Embryophyta</taxon>
        <taxon>Tracheophyta</taxon>
        <taxon>Spermatophyta</taxon>
        <taxon>Magnoliopsida</taxon>
        <taxon>Amborellales</taxon>
        <taxon>Amborellaceae</taxon>
        <taxon>Amborella</taxon>
    </lineage>
</organism>
<dbReference type="Proteomes" id="UP000017836">
    <property type="component" value="Unassembled WGS sequence"/>
</dbReference>
<reference evidence="3" key="1">
    <citation type="journal article" date="2013" name="Science">
        <title>The Amborella genome and the evolution of flowering plants.</title>
        <authorList>
            <consortium name="Amborella Genome Project"/>
        </authorList>
    </citation>
    <scope>NUCLEOTIDE SEQUENCE [LARGE SCALE GENOMIC DNA]</scope>
</reference>
<evidence type="ECO:0000313" key="3">
    <source>
        <dbReference type="Proteomes" id="UP000017836"/>
    </source>
</evidence>
<sequence length="93" mass="10692">MREEETSQEGGAMIPELERIFEHIEVQRRCLVDMVQEGRRDVELSDLLRNVQLESNCLTSELEVLTRQLEEATWAGQNDQPDVEGANPEPQEP</sequence>
<dbReference type="Gramene" id="ERN06845">
    <property type="protein sequence ID" value="ERN06845"/>
    <property type="gene ID" value="AMTR_s00005p00235820"/>
</dbReference>
<evidence type="ECO:0000313" key="2">
    <source>
        <dbReference type="EMBL" id="ERN06845.1"/>
    </source>
</evidence>
<accession>W1PIA9</accession>
<dbReference type="AlphaFoldDB" id="W1PIA9"/>
<feature type="region of interest" description="Disordered" evidence="1">
    <location>
        <begin position="72"/>
        <end position="93"/>
    </location>
</feature>
<keyword evidence="3" id="KW-1185">Reference proteome</keyword>
<protein>
    <submittedName>
        <fullName evidence="2">Uncharacterized protein</fullName>
    </submittedName>
</protein>